<protein>
    <submittedName>
        <fullName evidence="3">Uncharacterized protein</fullName>
    </submittedName>
</protein>
<dbReference type="AlphaFoldDB" id="A0A6P8B558"/>
<reference evidence="3" key="2">
    <citation type="submission" date="2019-10" db="EMBL/GenBank/DDBJ databases">
        <authorList>
            <consortium name="NCBI Genome Project"/>
        </authorList>
    </citation>
    <scope>NUCLEOTIDE SEQUENCE</scope>
    <source>
        <strain evidence="3">NI907</strain>
    </source>
</reference>
<dbReference type="KEGG" id="pgri:PgNI_05186"/>
<dbReference type="RefSeq" id="XP_030982332.1">
    <property type="nucleotide sequence ID" value="XM_031125221.1"/>
</dbReference>
<gene>
    <name evidence="3" type="ORF">PgNI_05186</name>
</gene>
<reference evidence="3" key="3">
    <citation type="submission" date="2025-08" db="UniProtKB">
        <authorList>
            <consortium name="RefSeq"/>
        </authorList>
    </citation>
    <scope>IDENTIFICATION</scope>
    <source>
        <strain evidence="3">NI907</strain>
    </source>
</reference>
<feature type="region of interest" description="Disordered" evidence="1">
    <location>
        <begin position="1"/>
        <end position="70"/>
    </location>
</feature>
<feature type="compositionally biased region" description="Basic and acidic residues" evidence="1">
    <location>
        <begin position="1"/>
        <end position="12"/>
    </location>
</feature>
<keyword evidence="2" id="KW-1185">Reference proteome</keyword>
<organism evidence="2 3">
    <name type="scientific">Pyricularia grisea</name>
    <name type="common">Crabgrass-specific blast fungus</name>
    <name type="synonym">Magnaporthe grisea</name>
    <dbReference type="NCBI Taxonomy" id="148305"/>
    <lineage>
        <taxon>Eukaryota</taxon>
        <taxon>Fungi</taxon>
        <taxon>Dikarya</taxon>
        <taxon>Ascomycota</taxon>
        <taxon>Pezizomycotina</taxon>
        <taxon>Sordariomycetes</taxon>
        <taxon>Sordariomycetidae</taxon>
        <taxon>Magnaporthales</taxon>
        <taxon>Pyriculariaceae</taxon>
        <taxon>Pyricularia</taxon>
    </lineage>
</organism>
<evidence type="ECO:0000313" key="3">
    <source>
        <dbReference type="RefSeq" id="XP_030982332.1"/>
    </source>
</evidence>
<accession>A0A6P8B558</accession>
<dbReference type="Proteomes" id="UP000515153">
    <property type="component" value="Chromosome I"/>
</dbReference>
<reference evidence="2 3" key="1">
    <citation type="journal article" date="2019" name="Mol. Biol. Evol.">
        <title>Blast fungal genomes show frequent chromosomal changes, gene gains and losses, and effector gene turnover.</title>
        <authorList>
            <person name="Gomez Luciano L.B."/>
            <person name="Jason Tsai I."/>
            <person name="Chuma I."/>
            <person name="Tosa Y."/>
            <person name="Chen Y.H."/>
            <person name="Li J.Y."/>
            <person name="Li M.Y."/>
            <person name="Jade Lu M.Y."/>
            <person name="Nakayashiki H."/>
            <person name="Li W.H."/>
        </authorList>
    </citation>
    <scope>NUCLEOTIDE SEQUENCE [LARGE SCALE GENOMIC DNA]</scope>
    <source>
        <strain evidence="2 3">NI907</strain>
    </source>
</reference>
<evidence type="ECO:0000256" key="1">
    <source>
        <dbReference type="SAM" id="MobiDB-lite"/>
    </source>
</evidence>
<feature type="compositionally biased region" description="Basic and acidic residues" evidence="1">
    <location>
        <begin position="35"/>
        <end position="64"/>
    </location>
</feature>
<evidence type="ECO:0000313" key="2">
    <source>
        <dbReference type="Proteomes" id="UP000515153"/>
    </source>
</evidence>
<proteinExistence type="predicted"/>
<name>A0A6P8B558_PYRGI</name>
<feature type="compositionally biased region" description="Polar residues" evidence="1">
    <location>
        <begin position="13"/>
        <end position="27"/>
    </location>
</feature>
<sequence length="70" mass="7662">MRIPNRSDEALKTTDSTGPGSWKSKTQPGVALGEKMPDEQAGRDKREETAIVEGPRRIDGDRHIWSSGNG</sequence>
<dbReference type="GeneID" id="41960130"/>